<proteinExistence type="predicted"/>
<evidence type="ECO:0000313" key="2">
    <source>
        <dbReference type="Proteomes" id="UP001177260"/>
    </source>
</evidence>
<sequence>MEKRIALRELQQHASLESCWVSLYGRVYDVCVSSVACSLRANEVKITGFLAKHPGGSSILLGLAGQDATKEDKHPKSDSSVSTAQGSISQALNLHEIEALAKKKLPHKVWAYYVSATDDNLTRTWNNSVYQSILLRPRVFVDCSQCDLSTTVLGHRLGLPVYVSPAAMARLAHPSGEAGIANACAKFSALQIISHNASLDPVDIVRNTTEDQVFGWQLYCLKDVRKSEQRIQKINQINQIKFIVLTLDAPFPGKREVEVRSKMDFSQPNSPPQVWGTDASLTWEKTLRWLRKHTNLPIILKGVQTYEDAILAARYAPHIRGIIISNHGGRALDTASTPIHTLLEIQHHCPEVFTKLEVMVDGGIKRGTDIVKALALGAKAVGIGRAPLWGLAAGGPAGVERVLEVLSEETATAMRLLGVSNVSQLSRQHVNTRALESGGFWKARNSGGRMESKM</sequence>
<gene>
    <name evidence="1" type="ORF">N8T08_001976</name>
</gene>
<protein>
    <submittedName>
        <fullName evidence="1">Uncharacterized protein</fullName>
    </submittedName>
</protein>
<keyword evidence="2" id="KW-1185">Reference proteome</keyword>
<name>A0ACC3BA17_9EURO</name>
<dbReference type="EMBL" id="JAOPJF010000013">
    <property type="protein sequence ID" value="KAK1147237.1"/>
    <property type="molecule type" value="Genomic_DNA"/>
</dbReference>
<comment type="caution">
    <text evidence="1">The sequence shown here is derived from an EMBL/GenBank/DDBJ whole genome shotgun (WGS) entry which is preliminary data.</text>
</comment>
<accession>A0ACC3BA17</accession>
<organism evidence="1 2">
    <name type="scientific">Aspergillus melleus</name>
    <dbReference type="NCBI Taxonomy" id="138277"/>
    <lineage>
        <taxon>Eukaryota</taxon>
        <taxon>Fungi</taxon>
        <taxon>Dikarya</taxon>
        <taxon>Ascomycota</taxon>
        <taxon>Pezizomycotina</taxon>
        <taxon>Eurotiomycetes</taxon>
        <taxon>Eurotiomycetidae</taxon>
        <taxon>Eurotiales</taxon>
        <taxon>Aspergillaceae</taxon>
        <taxon>Aspergillus</taxon>
        <taxon>Aspergillus subgen. Circumdati</taxon>
    </lineage>
</organism>
<dbReference type="Proteomes" id="UP001177260">
    <property type="component" value="Unassembled WGS sequence"/>
</dbReference>
<reference evidence="1 2" key="1">
    <citation type="journal article" date="2023" name="ACS Omega">
        <title>Identification of the Neoaspergillic Acid Biosynthesis Gene Cluster by Establishing an In Vitro CRISPR-Ribonucleoprotein Genetic System in Aspergillus melleus.</title>
        <authorList>
            <person name="Yuan B."/>
            <person name="Grau M.F."/>
            <person name="Murata R.M."/>
            <person name="Torok T."/>
            <person name="Venkateswaran K."/>
            <person name="Stajich J.E."/>
            <person name="Wang C.C.C."/>
        </authorList>
    </citation>
    <scope>NUCLEOTIDE SEQUENCE [LARGE SCALE GENOMIC DNA]</scope>
    <source>
        <strain evidence="1 2">IMV 1140</strain>
    </source>
</reference>
<evidence type="ECO:0000313" key="1">
    <source>
        <dbReference type="EMBL" id="KAK1147237.1"/>
    </source>
</evidence>